<feature type="region of interest" description="Disordered" evidence="14">
    <location>
        <begin position="591"/>
        <end position="610"/>
    </location>
</feature>
<keyword evidence="8" id="KW-0812">Transmembrane</keyword>
<evidence type="ECO:0000256" key="3">
    <source>
        <dbReference type="ARBA" id="ARBA00008661"/>
    </source>
</evidence>
<dbReference type="GO" id="GO:0042302">
    <property type="term" value="F:structural constituent of cuticle"/>
    <property type="evidence" value="ECO:0007669"/>
    <property type="project" value="UniProtKB-KW"/>
</dbReference>
<organism evidence="16 17">
    <name type="scientific">Meloidogyne javanica</name>
    <name type="common">Root-knot nematode worm</name>
    <dbReference type="NCBI Taxonomy" id="6303"/>
    <lineage>
        <taxon>Eukaryota</taxon>
        <taxon>Metazoa</taxon>
        <taxon>Ecdysozoa</taxon>
        <taxon>Nematoda</taxon>
        <taxon>Chromadorea</taxon>
        <taxon>Rhabditida</taxon>
        <taxon>Tylenchina</taxon>
        <taxon>Tylenchomorpha</taxon>
        <taxon>Tylenchoidea</taxon>
        <taxon>Meloidogynidae</taxon>
        <taxon>Meloidogyninae</taxon>
        <taxon>Meloidogyne</taxon>
        <taxon>Meloidogyne incognita group</taxon>
    </lineage>
</organism>
<dbReference type="GO" id="GO:0005886">
    <property type="term" value="C:plasma membrane"/>
    <property type="evidence" value="ECO:0007669"/>
    <property type="project" value="UniProtKB-SubCell"/>
</dbReference>
<dbReference type="SMART" id="SM00241">
    <property type="entry name" value="ZP"/>
    <property type="match status" value="1"/>
</dbReference>
<dbReference type="Pfam" id="PF01762">
    <property type="entry name" value="Galactosyl_T"/>
    <property type="match status" value="1"/>
</dbReference>
<keyword evidence="6" id="KW-0328">Glycosyltransferase</keyword>
<dbReference type="Pfam" id="PF25301">
    <property type="entry name" value="CUT_C"/>
    <property type="match status" value="1"/>
</dbReference>
<evidence type="ECO:0000256" key="8">
    <source>
        <dbReference type="ARBA" id="ARBA00022692"/>
    </source>
</evidence>
<keyword evidence="5" id="KW-1003">Cell membrane</keyword>
<proteinExistence type="inferred from homology"/>
<dbReference type="Proteomes" id="UP000887561">
    <property type="component" value="Unplaced"/>
</dbReference>
<name>A0A915LLE9_MELJA</name>
<dbReference type="Pfam" id="PF25057">
    <property type="entry name" value="CUT_N"/>
    <property type="match status" value="1"/>
</dbReference>
<dbReference type="InterPro" id="IPR002659">
    <property type="entry name" value="Glyco_trans_31"/>
</dbReference>
<evidence type="ECO:0000256" key="12">
    <source>
        <dbReference type="ARBA" id="ARBA00023034"/>
    </source>
</evidence>
<comment type="subcellular location">
    <subcellularLocation>
        <location evidence="1">Cell membrane</location>
        <topology evidence="1">Single-pass type I membrane protein</topology>
    </subcellularLocation>
    <subcellularLocation>
        <location evidence="2">Golgi apparatus membrane</location>
        <topology evidence="2">Single-pass type II membrane protein</topology>
    </subcellularLocation>
</comment>
<feature type="region of interest" description="Disordered" evidence="14">
    <location>
        <begin position="301"/>
        <end position="335"/>
    </location>
</feature>
<feature type="compositionally biased region" description="Basic and acidic residues" evidence="14">
    <location>
        <begin position="301"/>
        <end position="320"/>
    </location>
</feature>
<evidence type="ECO:0000313" key="17">
    <source>
        <dbReference type="WBParaSite" id="scaffold139_cov342.g371"/>
    </source>
</evidence>
<protein>
    <submittedName>
        <fullName evidence="17">ZP domain-containing protein</fullName>
    </submittedName>
</protein>
<keyword evidence="7" id="KW-0808">Transferase</keyword>
<dbReference type="Gene3D" id="3.90.550.50">
    <property type="match status" value="1"/>
</dbReference>
<dbReference type="InterPro" id="IPR001507">
    <property type="entry name" value="ZP_dom"/>
</dbReference>
<dbReference type="PANTHER" id="PTHR22907">
    <property type="entry name" value="GH04558P"/>
    <property type="match status" value="1"/>
</dbReference>
<evidence type="ECO:0000256" key="13">
    <source>
        <dbReference type="ARBA" id="ARBA00023136"/>
    </source>
</evidence>
<dbReference type="InterPro" id="IPR051962">
    <property type="entry name" value="Cuticlin"/>
</dbReference>
<evidence type="ECO:0000256" key="5">
    <source>
        <dbReference type="ARBA" id="ARBA00022475"/>
    </source>
</evidence>
<evidence type="ECO:0000256" key="11">
    <source>
        <dbReference type="ARBA" id="ARBA00022989"/>
    </source>
</evidence>
<feature type="compositionally biased region" description="Basic and acidic residues" evidence="14">
    <location>
        <begin position="625"/>
        <end position="651"/>
    </location>
</feature>
<keyword evidence="11" id="KW-1133">Transmembrane helix</keyword>
<accession>A0A915LLE9</accession>
<evidence type="ECO:0000256" key="14">
    <source>
        <dbReference type="SAM" id="MobiDB-lite"/>
    </source>
</evidence>
<keyword evidence="4" id="KW-0193">Cuticle</keyword>
<comment type="similarity">
    <text evidence="3">Belongs to the glycosyltransferase 31 family.</text>
</comment>
<keyword evidence="13" id="KW-0472">Membrane</keyword>
<evidence type="ECO:0000256" key="9">
    <source>
        <dbReference type="ARBA" id="ARBA00022729"/>
    </source>
</evidence>
<reference evidence="17" key="1">
    <citation type="submission" date="2022-11" db="UniProtKB">
        <authorList>
            <consortium name="WormBaseParasite"/>
        </authorList>
    </citation>
    <scope>IDENTIFICATION</scope>
</reference>
<feature type="region of interest" description="Disordered" evidence="14">
    <location>
        <begin position="624"/>
        <end position="651"/>
    </location>
</feature>
<keyword evidence="10" id="KW-0735">Signal-anchor</keyword>
<evidence type="ECO:0000256" key="10">
    <source>
        <dbReference type="ARBA" id="ARBA00022968"/>
    </source>
</evidence>
<dbReference type="InterPro" id="IPR057475">
    <property type="entry name" value="CUT_C"/>
</dbReference>
<evidence type="ECO:0000256" key="2">
    <source>
        <dbReference type="ARBA" id="ARBA00004323"/>
    </source>
</evidence>
<dbReference type="AlphaFoldDB" id="A0A915LLE9"/>
<keyword evidence="9" id="KW-0732">Signal</keyword>
<dbReference type="GO" id="GO:0000139">
    <property type="term" value="C:Golgi membrane"/>
    <property type="evidence" value="ECO:0007669"/>
    <property type="project" value="UniProtKB-SubCell"/>
</dbReference>
<evidence type="ECO:0000256" key="1">
    <source>
        <dbReference type="ARBA" id="ARBA00004251"/>
    </source>
</evidence>
<evidence type="ECO:0000256" key="4">
    <source>
        <dbReference type="ARBA" id="ARBA00022460"/>
    </source>
</evidence>
<keyword evidence="16" id="KW-1185">Reference proteome</keyword>
<feature type="domain" description="ZP" evidence="15">
    <location>
        <begin position="268"/>
        <end position="592"/>
    </location>
</feature>
<dbReference type="PANTHER" id="PTHR22907:SF54">
    <property type="entry name" value="GH04558P"/>
    <property type="match status" value="1"/>
</dbReference>
<evidence type="ECO:0000313" key="16">
    <source>
        <dbReference type="Proteomes" id="UP000887561"/>
    </source>
</evidence>
<sequence>MEKPKIDACKGRKIKLLVLVMSRRELLQRRMGIRYSYAKDAGKNMLVRFVVGGPVKDEEHSEKLENILNKEQEQYGDLVRYFNLPEGYDQLQFKTGAAFQWQQKFCPNAEFVLKIDDDSIIDLNRLDFWIEKKFRKQLKEAKTELGVFGYSWIDTKPIRDENSKWFLSEKVFPQKDLPHYMHGSGYFATGKAITAIMNIENTKSVYAIHIEDLLWNGILAERGDVVRFEGGNDHFLEGTLEDKEKCEDGKPIIFCLYQVALSRSPQINCEKDFVHFKVKTKKPFIGRVYVKGEFDNPKCLKRSTSNEEKNINSKTIKEENSPVGDKATEEELEDDYNEETLQQILKELHKRKQHQNSLNSPQFPIPSNFPSASSAKQLKRWRSFLTGKPGLDGQFFRRYGSKLSPDVNGECPLICPPCEDPPPPSPSNKQKIGETTNNNQKLVLLKKRRSLLKEDVENKNYAELWVPIGECNTRRDRIADPPGTRLTFTMVVQNVQVGEPLEHEWVCQRNGVEREEQQLNDLYGLLVHDCFVDDGKDRRALVLDGRGCSVDPLILPTPSYSENSLKANCSITVCLKDSGRCDGITPPECSPPIASDSVDNTRRVKRGTKSDEWELHSPLITVFDPVDRNNEDNDFDRKEKGKGQRSTEKKS</sequence>
<evidence type="ECO:0000256" key="6">
    <source>
        <dbReference type="ARBA" id="ARBA00022676"/>
    </source>
</evidence>
<dbReference type="InterPro" id="IPR056953">
    <property type="entry name" value="CUT_N"/>
</dbReference>
<evidence type="ECO:0000259" key="15">
    <source>
        <dbReference type="SMART" id="SM00241"/>
    </source>
</evidence>
<keyword evidence="12" id="KW-0333">Golgi apparatus</keyword>
<dbReference type="WBParaSite" id="scaffold139_cov342.g371">
    <property type="protein sequence ID" value="scaffold139_cov342.g371"/>
    <property type="gene ID" value="scaffold139_cov342.g371"/>
</dbReference>
<evidence type="ECO:0000256" key="7">
    <source>
        <dbReference type="ARBA" id="ARBA00022679"/>
    </source>
</evidence>
<dbReference type="GO" id="GO:0016758">
    <property type="term" value="F:hexosyltransferase activity"/>
    <property type="evidence" value="ECO:0007669"/>
    <property type="project" value="InterPro"/>
</dbReference>